<evidence type="ECO:0000313" key="3">
    <source>
        <dbReference type="Proteomes" id="UP001432062"/>
    </source>
</evidence>
<organism evidence="2 3">
    <name type="scientific">Nocardia vinacea</name>
    <dbReference type="NCBI Taxonomy" id="96468"/>
    <lineage>
        <taxon>Bacteria</taxon>
        <taxon>Bacillati</taxon>
        <taxon>Actinomycetota</taxon>
        <taxon>Actinomycetes</taxon>
        <taxon>Mycobacteriales</taxon>
        <taxon>Nocardiaceae</taxon>
        <taxon>Nocardia</taxon>
    </lineage>
</organism>
<evidence type="ECO:0000313" key="2">
    <source>
        <dbReference type="EMBL" id="WUV44852.1"/>
    </source>
</evidence>
<accession>A0ABZ1YNL7</accession>
<protein>
    <submittedName>
        <fullName evidence="2">Uncharacterized protein</fullName>
    </submittedName>
</protein>
<keyword evidence="3" id="KW-1185">Reference proteome</keyword>
<name>A0ABZ1YNL7_9NOCA</name>
<dbReference type="EMBL" id="CP109441">
    <property type="protein sequence ID" value="WUV44852.1"/>
    <property type="molecule type" value="Genomic_DNA"/>
</dbReference>
<reference evidence="2" key="1">
    <citation type="submission" date="2022-10" db="EMBL/GenBank/DDBJ databases">
        <title>The complete genomes of actinobacterial strains from the NBC collection.</title>
        <authorList>
            <person name="Joergensen T.S."/>
            <person name="Alvarez Arevalo M."/>
            <person name="Sterndorff E.B."/>
            <person name="Faurdal D."/>
            <person name="Vuksanovic O."/>
            <person name="Mourched A.-S."/>
            <person name="Charusanti P."/>
            <person name="Shaw S."/>
            <person name="Blin K."/>
            <person name="Weber T."/>
        </authorList>
    </citation>
    <scope>NUCLEOTIDE SEQUENCE</scope>
    <source>
        <strain evidence="2">NBC_01482</strain>
    </source>
</reference>
<dbReference type="Proteomes" id="UP001432062">
    <property type="component" value="Chromosome"/>
</dbReference>
<feature type="region of interest" description="Disordered" evidence="1">
    <location>
        <begin position="1"/>
        <end position="24"/>
    </location>
</feature>
<sequence>MTTLEPAKRLDAMTAAEAGQVPAEEQTEDLARYAWPDLIALDPAPASWVCLHG</sequence>
<gene>
    <name evidence="2" type="ORF">OG563_37865</name>
</gene>
<proteinExistence type="predicted"/>
<dbReference type="RefSeq" id="WP_329408008.1">
    <property type="nucleotide sequence ID" value="NZ_CP109441.1"/>
</dbReference>
<feature type="compositionally biased region" description="Basic and acidic residues" evidence="1">
    <location>
        <begin position="1"/>
        <end position="11"/>
    </location>
</feature>
<evidence type="ECO:0000256" key="1">
    <source>
        <dbReference type="SAM" id="MobiDB-lite"/>
    </source>
</evidence>